<accession>A0A2P5I8Q5</accession>
<name>A0A2P5I8Q5_DIAHE</name>
<proteinExistence type="predicted"/>
<dbReference type="InParanoid" id="A0A2P5I8Q5"/>
<dbReference type="Proteomes" id="UP000094444">
    <property type="component" value="Unassembled WGS sequence"/>
</dbReference>
<keyword evidence="2" id="KW-1185">Reference proteome</keyword>
<dbReference type="OrthoDB" id="10418170at2759"/>
<gene>
    <name evidence="1" type="ORF">DHEL01_v202726</name>
</gene>
<comment type="caution">
    <text evidence="1">The sequence shown here is derived from an EMBL/GenBank/DDBJ whole genome shotgun (WGS) entry which is preliminary data.</text>
</comment>
<sequence length="106" mass="11645">MDRPAPWKGDAHIINHWCVAAYAFVPPAWKPWRILLLTTTSTARLSSDWPAGLATSDYSTVVGGMVQCQRSLATIAVLPLDHAGHGASSQEPPPYEVGRSHILRWE</sequence>
<evidence type="ECO:0000313" key="1">
    <source>
        <dbReference type="EMBL" id="POS78880.1"/>
    </source>
</evidence>
<dbReference type="EMBL" id="MAVT02000153">
    <property type="protein sequence ID" value="POS78880.1"/>
    <property type="molecule type" value="Genomic_DNA"/>
</dbReference>
<evidence type="ECO:0000313" key="2">
    <source>
        <dbReference type="Proteomes" id="UP000094444"/>
    </source>
</evidence>
<reference evidence="1" key="1">
    <citation type="submission" date="2017-09" db="EMBL/GenBank/DDBJ databases">
        <title>Polyketide synthases of a Diaporthe helianthi virulent isolate.</title>
        <authorList>
            <person name="Baroncelli R."/>
        </authorList>
    </citation>
    <scope>NUCLEOTIDE SEQUENCE [LARGE SCALE GENOMIC DNA]</scope>
    <source>
        <strain evidence="1">7/96</strain>
    </source>
</reference>
<organism evidence="1 2">
    <name type="scientific">Diaporthe helianthi</name>
    <dbReference type="NCBI Taxonomy" id="158607"/>
    <lineage>
        <taxon>Eukaryota</taxon>
        <taxon>Fungi</taxon>
        <taxon>Dikarya</taxon>
        <taxon>Ascomycota</taxon>
        <taxon>Pezizomycotina</taxon>
        <taxon>Sordariomycetes</taxon>
        <taxon>Sordariomycetidae</taxon>
        <taxon>Diaporthales</taxon>
        <taxon>Diaporthaceae</taxon>
        <taxon>Diaporthe</taxon>
    </lineage>
</organism>
<dbReference type="AlphaFoldDB" id="A0A2P5I8Q5"/>
<protein>
    <submittedName>
        <fullName evidence="1">Uncharacterized protein</fullName>
    </submittedName>
</protein>